<feature type="region of interest" description="Disordered" evidence="3">
    <location>
        <begin position="912"/>
        <end position="932"/>
    </location>
</feature>
<dbReference type="Proteomes" id="UP001362999">
    <property type="component" value="Unassembled WGS sequence"/>
</dbReference>
<dbReference type="SUPFAM" id="SSF54928">
    <property type="entry name" value="RNA-binding domain, RBD"/>
    <property type="match status" value="1"/>
</dbReference>
<evidence type="ECO:0000256" key="2">
    <source>
        <dbReference type="PROSITE-ProRule" id="PRU00176"/>
    </source>
</evidence>
<feature type="compositionally biased region" description="Low complexity" evidence="3">
    <location>
        <begin position="651"/>
        <end position="667"/>
    </location>
</feature>
<dbReference type="InterPro" id="IPR000504">
    <property type="entry name" value="RRM_dom"/>
</dbReference>
<gene>
    <name evidence="5" type="ORF">R3P38DRAFT_2493659</name>
</gene>
<evidence type="ECO:0000313" key="5">
    <source>
        <dbReference type="EMBL" id="KAK7062165.1"/>
    </source>
</evidence>
<feature type="compositionally biased region" description="Low complexity" evidence="3">
    <location>
        <begin position="994"/>
        <end position="1006"/>
    </location>
</feature>
<dbReference type="Gene3D" id="3.30.70.330">
    <property type="match status" value="2"/>
</dbReference>
<dbReference type="PROSITE" id="PS50102">
    <property type="entry name" value="RRM"/>
    <property type="match status" value="1"/>
</dbReference>
<feature type="region of interest" description="Disordered" evidence="3">
    <location>
        <begin position="479"/>
        <end position="510"/>
    </location>
</feature>
<reference evidence="5 6" key="1">
    <citation type="journal article" date="2024" name="J Genomics">
        <title>Draft genome sequencing and assembly of Favolaschia claudopus CIRM-BRFM 2984 isolated from oak limbs.</title>
        <authorList>
            <person name="Navarro D."/>
            <person name="Drula E."/>
            <person name="Chaduli D."/>
            <person name="Cazenave R."/>
            <person name="Ahrendt S."/>
            <person name="Wang J."/>
            <person name="Lipzen A."/>
            <person name="Daum C."/>
            <person name="Barry K."/>
            <person name="Grigoriev I.V."/>
            <person name="Favel A."/>
            <person name="Rosso M.N."/>
            <person name="Martin F."/>
        </authorList>
    </citation>
    <scope>NUCLEOTIDE SEQUENCE [LARGE SCALE GENOMIC DNA]</scope>
    <source>
        <strain evidence="5 6">CIRM-BRFM 2984</strain>
    </source>
</reference>
<feature type="domain" description="RRM" evidence="4">
    <location>
        <begin position="791"/>
        <end position="882"/>
    </location>
</feature>
<feature type="compositionally biased region" description="Low complexity" evidence="3">
    <location>
        <begin position="631"/>
        <end position="641"/>
    </location>
</feature>
<evidence type="ECO:0000313" key="6">
    <source>
        <dbReference type="Proteomes" id="UP001362999"/>
    </source>
</evidence>
<organism evidence="5 6">
    <name type="scientific">Favolaschia claudopus</name>
    <dbReference type="NCBI Taxonomy" id="2862362"/>
    <lineage>
        <taxon>Eukaryota</taxon>
        <taxon>Fungi</taxon>
        <taxon>Dikarya</taxon>
        <taxon>Basidiomycota</taxon>
        <taxon>Agaricomycotina</taxon>
        <taxon>Agaricomycetes</taxon>
        <taxon>Agaricomycetidae</taxon>
        <taxon>Agaricales</taxon>
        <taxon>Marasmiineae</taxon>
        <taxon>Mycenaceae</taxon>
        <taxon>Favolaschia</taxon>
    </lineage>
</organism>
<feature type="compositionally biased region" description="Polar residues" evidence="3">
    <location>
        <begin position="712"/>
        <end position="725"/>
    </location>
</feature>
<feature type="compositionally biased region" description="Low complexity" evidence="3">
    <location>
        <begin position="675"/>
        <end position="685"/>
    </location>
</feature>
<dbReference type="GO" id="GO:0003723">
    <property type="term" value="F:RNA binding"/>
    <property type="evidence" value="ECO:0007669"/>
    <property type="project" value="UniProtKB-UniRule"/>
</dbReference>
<keyword evidence="1 2" id="KW-0694">RNA-binding</keyword>
<accession>A0AAW0EDD7</accession>
<feature type="region of interest" description="Disordered" evidence="3">
    <location>
        <begin position="969"/>
        <end position="1006"/>
    </location>
</feature>
<feature type="region of interest" description="Disordered" evidence="3">
    <location>
        <begin position="583"/>
        <end position="774"/>
    </location>
</feature>
<evidence type="ECO:0000259" key="4">
    <source>
        <dbReference type="PROSITE" id="PS50102"/>
    </source>
</evidence>
<feature type="compositionally biased region" description="Low complexity" evidence="3">
    <location>
        <begin position="734"/>
        <end position="760"/>
    </location>
</feature>
<evidence type="ECO:0000256" key="1">
    <source>
        <dbReference type="ARBA" id="ARBA00022884"/>
    </source>
</evidence>
<evidence type="ECO:0000256" key="3">
    <source>
        <dbReference type="SAM" id="MobiDB-lite"/>
    </source>
</evidence>
<comment type="caution">
    <text evidence="5">The sequence shown here is derived from an EMBL/GenBank/DDBJ whole genome shotgun (WGS) entry which is preliminary data.</text>
</comment>
<sequence length="1006" mass="105157">MPFPALPTAPSDDAFLKQSLLNQSLLDQLDAQADAEPAESGTSDDSSHGSPRGPFQQPAVSSTAHQQDQQQQKMNHFYPRASFNAFPNATRPPARQTHYREPPSATAPQFFTHDPFAPQLTSPVLGPYDPRASFDFNSPPSYPQQQQPSQQKLNGYAAPYVNGVGGGMHSQTPYGPHIPINGGGGLPQPAMMGPMASMQEDISTIFVVGFPEDMQEREFQNMFTFSPGFEAATLKIPNKEYTAYGGVLPSSASGNPGTKAGGALGGGGTYNAYAGSNDPYNLVTVNQGGVLVDAGREGGIASWPAASAAPNSVDDPTQAQSIAQQQYPPNAGMLPPRKQIIGFAKFRTREEALGARDVLQGRRVDIDKGAVLKAEMAKKNLHTKRGVGPVVGGGPGVGGAGGMVGGVGMVNGHGHGMMGVGVGGMMGDMYAAAAEQALSPREREAGALVAMGLPPSANNPGLSLNPTVGMNGHGHAHTNGARMWRGTDPVTSDEDEPILTPQAQLEQQERERRQSSVLGAMGFQPRGGLTAGRVRAEGVEDGEQRLRERDKERKAFEAFIAVGRDHGNIAPAEVAPGPWDVPVSTSRLRRSPSPEGYSAFAGEVPRAFSSPPPQVQSQHFAGEYQFHAHHQQQQQQHQHQFSNYWGDFDGYGSQQPQQLQQQGYPLARRTERSESSASEGSASAGELERGMARLAVRGSTAVGTSPHPIPIANQSTMMNGQTHPHSSAHHTPISIPSGSNASAASGSSGGSPQLASPASSGSGGSGSVSNVGSSGGAGGIGRAIDQNPPINTLYVGNLPALPSAGANAGTPTMEQLESALRELFQGQPGFRQMSFRPKANGPMCFVEFEDVGFATKTLNELYGHSLGGLIKGGGIRLSYSKNPLGVRTPTSATSAASGALQQQQTQSMAAAEAAFHQRLTSPPPGAPAYDVSPFYPAAPAPRFFGPPPEGGAWGRRWENAGVPRAVAAQASGSVPSLNGGFSPFAHSPAPPPVEQQQQPVSEGEAP</sequence>
<keyword evidence="6" id="KW-1185">Reference proteome</keyword>
<dbReference type="InterPro" id="IPR035979">
    <property type="entry name" value="RBD_domain_sf"/>
</dbReference>
<feature type="region of interest" description="Disordered" evidence="3">
    <location>
        <begin position="27"/>
        <end position="152"/>
    </location>
</feature>
<dbReference type="PANTHER" id="PTHR10501">
    <property type="entry name" value="U1 SMALL NUCLEAR RIBONUCLEOPROTEIN A/U2 SMALL NUCLEAR RIBONUCLEOPROTEIN B"/>
    <property type="match status" value="1"/>
</dbReference>
<protein>
    <submittedName>
        <fullName evidence="5">RRM domain-containing protein</fullName>
    </submittedName>
</protein>
<proteinExistence type="predicted"/>
<name>A0AAW0EDD7_9AGAR</name>
<dbReference type="InterPro" id="IPR012677">
    <property type="entry name" value="Nucleotide-bd_a/b_plait_sf"/>
</dbReference>
<dbReference type="EMBL" id="JAWWNJ010000002">
    <property type="protein sequence ID" value="KAK7062165.1"/>
    <property type="molecule type" value="Genomic_DNA"/>
</dbReference>
<dbReference type="AlphaFoldDB" id="A0AAW0EDD7"/>